<evidence type="ECO:0000313" key="2">
    <source>
        <dbReference type="WBParaSite" id="RSKR_0000617900.1"/>
    </source>
</evidence>
<sequence length="2094" mass="236936">MVLIPSIVQLLVPLYLSSIKISWCPEQNINIRNSLFAFTILEQTRNFTYSYDQTSFLLQPEPFNPKSNDLTIECSTNLHLIITINNSSSLPIKAPHLCDQTISSTPGNFIFYDHTICLITFDLVGLAFDLPAYEYITSITQNNSTLLQNSCSGKRLSRYSINGKIQPIFPGTPIKVKEGGRYIISWRNLYAFPEHKRFGLETTDILFRVIEPPSHGQLLFVGSNRIADKFDYDMIINNQIEYQHDGSETFVDGFDLYIEINSASSLLKEQVDLSFKSLSMAIEIESVNDAPLLELVKNTPINIALGSKLVLSQNIISLSDADNSADSVTIQVLESSGVDLVTNDNVQIDIFTQSQFINQQIFIKDDGRHLSEKWIKLRGKDSDASSDIIKIIFILETVDIRLIRNSGIKVAHRGNVLIGPNNLTASTNVKGICTLKYNVVEKAQFGNIECVSGNGKSNSCTEFSQNDIDSEKVKFRHTKNTSLDDFFKVKIYCGSTSSHVFTINVQFIPITIKIFHTEPLLLNNTEQSVVKRSHLLVSTFPNTFDASELVYHIVEPPKYGILSRKLNTTKSRRIGVHSNFTQEHLNEGVINYKLHFVQFSVVNDYFTFKLITPAKTSELTRFDITYIPDAASIKLINLTISVKEGSAQQIPKTSLWLETSDDNDFTFTVALPPSNGKFVLTDLVGTQYELSEMNTFSSSDITSGRLYYQHDGSEEKKDEVYVIAESIYKGNTKIPFWMTFHIISQNDNAPTIIDPNDDGAIEIYLVTKKQKTLKSWMLAFEDEDGEYIHFTFKFLKKYKDFLIHTSNLFSSQNFTNKQLTNDGLTIEHVGNRLKSSNELVINDGIHSTNVNILFIASPPFIRLYRNIISYDPVWANKLVLIRRQNLTAITNLDVDLDDIKIEPLENDGFLMLIDNKFVKCYQFSQSDINENLIFFDLNELPKDNRIIIQMTVQDLKNISTLYLDKSFRHVPADKDLILNEEPVLNVTFASMQRIDESIVDVVALPRLKEKVIFKIINGPMYGKVIMQISQLRKHFKRDGPSNISSKVVQANVNIMRFTAADLAKGKIYYVHDGKELDKSVDFVVFNITMGSKQYGPFKLVVNVKYDALEKVSTNISLDPNGKKSIREMMMPFYHLSNDEPVKFLIISYPRFGKVTKQKGELVLAENLVEFDDTDLAEDSIYYTNSDISDITKRDKLVVRVCPSFAGKCELDVIIDIWLLKSNEKVPEIIKNEQLRVWDLDSPTTIPGTILTAEDEDTSNDNLVFSISKLINGKLTLDNKTTKSFTQADLSSGKVQFTLTQNTTGGFSFVVSDGARQVGPEWFNVEKTVKSTVVLENNIRLVVAPGSSGLIDSDLFKISMPQVDDRQIVINILRQPKYGRLIMNKKIIYSFTQADIYARQVYYESNEIRQKVWNLKDYFVFNVTGGEDLYTGSEKFRILVTYAVVPLEKMFNFVVTKDMVINSGGSIVFNKTNINLEEFVRVLNKEKLALEILKQPKHGKVSIFKGKQSPMFLSGDELLNLDKYLIFENKQTVARNDEVWFSICPLNELQKRATKMKIRVGIKITEGSTKGISVKHIVESITLPNSNYYTLSEKDLLTTHPHLSPTNIFYAVLRNGSNGVNVWMDGAKAVSFTQADVNKKLVKFSHEPINNERFDIISIKIGDKQFMIKVFIDQIEYKLTKNADITYSQGKTYALLNQNFLDVDYKGDRSHVLYTISKPPVNGTFYWVNDDKEATNFTQKNIDEGDILYAQLNMYAYKDSFSFNLGDSKLKEYETHIRVIPTITTNLFVLEGGTMANIDEYFLNASSLLGLSPRFYVSRQPLKGNLVLNGVTPLNESINFFTFVDVKEHRLFFDAFDTNKQIIDEIELELRGDSIQPARFNWSITITPTLLGALGRSNDGAVPKSANSTTNIPKLSVPKIQSDSNSNHIQIFIGALVVIIIMCIFFCRKSSKEEPAEAINQPNLNNPNLYRSLEALQLAKQLDTTVLQTKSPTFNLLENTVYAKIGSPKVSSISAPQARNISTFTSNYESLPFKTTSNSLKGSGSAFVETPKKISEVPGCRIYSLPSQEPMHKSTSDISGITKKSNTSKKEQYWV</sequence>
<reference evidence="2" key="1">
    <citation type="submission" date="2016-11" db="UniProtKB">
        <authorList>
            <consortium name="WormBaseParasite"/>
        </authorList>
    </citation>
    <scope>IDENTIFICATION</scope>
    <source>
        <strain evidence="2">KR3021</strain>
    </source>
</reference>
<proteinExistence type="predicted"/>
<dbReference type="Proteomes" id="UP000095286">
    <property type="component" value="Unplaced"/>
</dbReference>
<organism evidence="1 2">
    <name type="scientific">Rhabditophanes sp. KR3021</name>
    <dbReference type="NCBI Taxonomy" id="114890"/>
    <lineage>
        <taxon>Eukaryota</taxon>
        <taxon>Metazoa</taxon>
        <taxon>Ecdysozoa</taxon>
        <taxon>Nematoda</taxon>
        <taxon>Chromadorea</taxon>
        <taxon>Rhabditida</taxon>
        <taxon>Tylenchina</taxon>
        <taxon>Panagrolaimomorpha</taxon>
        <taxon>Strongyloidoidea</taxon>
        <taxon>Alloionematidae</taxon>
        <taxon>Rhabditophanes</taxon>
    </lineage>
</organism>
<name>A0AC35U0C6_9BILA</name>
<accession>A0AC35U0C6</accession>
<dbReference type="WBParaSite" id="RSKR_0000617900.1">
    <property type="protein sequence ID" value="RSKR_0000617900.1"/>
    <property type="gene ID" value="RSKR_0000617900"/>
</dbReference>
<protein>
    <submittedName>
        <fullName evidence="2">Cadherin domain-containing protein</fullName>
    </submittedName>
</protein>
<evidence type="ECO:0000313" key="1">
    <source>
        <dbReference type="Proteomes" id="UP000095286"/>
    </source>
</evidence>